<name>A0ABY0JRT0_9ENTR</name>
<proteinExistence type="predicted"/>
<dbReference type="Proteomes" id="UP000195338">
    <property type="component" value="Unassembled WGS sequence"/>
</dbReference>
<gene>
    <name evidence="1" type="ORF">BN4901_3225</name>
</gene>
<evidence type="ECO:0000313" key="2">
    <source>
        <dbReference type="Proteomes" id="UP000195338"/>
    </source>
</evidence>
<reference evidence="1 2" key="1">
    <citation type="submission" date="2016-04" db="EMBL/GenBank/DDBJ databases">
        <authorList>
            <person name="Mornico D."/>
        </authorList>
    </citation>
    <scope>NUCLEOTIDE SEQUENCE [LARGE SCALE GENOMIC DNA]</scope>
    <source>
        <strain evidence="1 2">A121</strain>
    </source>
</reference>
<protein>
    <submittedName>
        <fullName evidence="1">Uncharacterized protein</fullName>
    </submittedName>
</protein>
<keyword evidence="2" id="KW-1185">Reference proteome</keyword>
<sequence>MIIKFILMGEVDFSDSVCLWIDKDSGKTGEMFNYCYEISTMT</sequence>
<accession>A0ABY0JRT0</accession>
<evidence type="ECO:0000313" key="1">
    <source>
        <dbReference type="EMBL" id="SBW26431.1"/>
    </source>
</evidence>
<comment type="caution">
    <text evidence="1">The sequence shown here is derived from an EMBL/GenBank/DDBJ whole genome shotgun (WGS) entry which is preliminary data.</text>
</comment>
<organism evidence="1 2">
    <name type="scientific">Citrobacter europaeus</name>
    <dbReference type="NCBI Taxonomy" id="1914243"/>
    <lineage>
        <taxon>Bacteria</taxon>
        <taxon>Pseudomonadati</taxon>
        <taxon>Pseudomonadota</taxon>
        <taxon>Gammaproteobacteria</taxon>
        <taxon>Enterobacterales</taxon>
        <taxon>Enterobacteriaceae</taxon>
        <taxon>Citrobacter</taxon>
    </lineage>
</organism>
<dbReference type="EMBL" id="FLUX01000037">
    <property type="protein sequence ID" value="SBW26431.1"/>
    <property type="molecule type" value="Genomic_DNA"/>
</dbReference>